<comment type="caution">
    <text evidence="1">The sequence shown here is derived from an EMBL/GenBank/DDBJ whole genome shotgun (WGS) entry which is preliminary data.</text>
</comment>
<proteinExistence type="predicted"/>
<dbReference type="AlphaFoldDB" id="A0AAD3H9S7"/>
<name>A0AAD3H9S7_9STRA</name>
<gene>
    <name evidence="1" type="ORF">CTEN210_11947</name>
</gene>
<accession>A0AAD3H9S7</accession>
<sequence>MMNRNKLSRKRSIAIILLAVIGIFALCTPDLNTRYLKANTRDAMKFEFSEETLKQAADFQQQGITFNSTIATAFFEFENSHHSHERYWGMATCSLCINDAMVIFTNVPEKIAQLREHAKDRTVIVPMEPEDLQVGNDIHISDEEWKREQETTTSAYKGANININLFKIWAGKSWMATQAAELNPFGSDVYHWMDVGHFRDGPNYCGETVVRHPEIVPQDSMLMFMRRDLYEQFDHPESVVVEDDFGSTFIPGGWFAGRAHVWPKFLQRFEETIAMYLMTGVSLFEDQALLETTCIRNEGLCSLVRRDNHMGYVDPSEQFEKCNNWVECKEKAGWRQGSPSNFFGMRYYFWHGGNFRFWDPATGFPTEDQDFALYHPFQDAEATKRLLARRLVKVKN</sequence>
<reference evidence="1 2" key="1">
    <citation type="journal article" date="2021" name="Sci. Rep.">
        <title>The genome of the diatom Chaetoceros tenuissimus carries an ancient integrated fragment of an extant virus.</title>
        <authorList>
            <person name="Hongo Y."/>
            <person name="Kimura K."/>
            <person name="Takaki Y."/>
            <person name="Yoshida Y."/>
            <person name="Baba S."/>
            <person name="Kobayashi G."/>
            <person name="Nagasaki K."/>
            <person name="Hano T."/>
            <person name="Tomaru Y."/>
        </authorList>
    </citation>
    <scope>NUCLEOTIDE SEQUENCE [LARGE SCALE GENOMIC DNA]</scope>
    <source>
        <strain evidence="1 2">NIES-3715</strain>
    </source>
</reference>
<keyword evidence="2" id="KW-1185">Reference proteome</keyword>
<protein>
    <submittedName>
        <fullName evidence="1">Uncharacterized protein</fullName>
    </submittedName>
</protein>
<organism evidence="1 2">
    <name type="scientific">Chaetoceros tenuissimus</name>
    <dbReference type="NCBI Taxonomy" id="426638"/>
    <lineage>
        <taxon>Eukaryota</taxon>
        <taxon>Sar</taxon>
        <taxon>Stramenopiles</taxon>
        <taxon>Ochrophyta</taxon>
        <taxon>Bacillariophyta</taxon>
        <taxon>Coscinodiscophyceae</taxon>
        <taxon>Chaetocerotophycidae</taxon>
        <taxon>Chaetocerotales</taxon>
        <taxon>Chaetocerotaceae</taxon>
        <taxon>Chaetoceros</taxon>
    </lineage>
</organism>
<dbReference type="EMBL" id="BLLK01000049">
    <property type="protein sequence ID" value="GFH55471.1"/>
    <property type="molecule type" value="Genomic_DNA"/>
</dbReference>
<evidence type="ECO:0000313" key="2">
    <source>
        <dbReference type="Proteomes" id="UP001054902"/>
    </source>
</evidence>
<evidence type="ECO:0000313" key="1">
    <source>
        <dbReference type="EMBL" id="GFH55471.1"/>
    </source>
</evidence>
<dbReference type="Proteomes" id="UP001054902">
    <property type="component" value="Unassembled WGS sequence"/>
</dbReference>